<dbReference type="FunFam" id="4.10.70.10:FF:000003">
    <property type="entry name" value="Disintegrin and metalloproteinase domain-containing protein 17"/>
    <property type="match status" value="1"/>
</dbReference>
<keyword evidence="5" id="KW-0732">Signal</keyword>
<dbReference type="PROSITE" id="PS50214">
    <property type="entry name" value="DISINTEGRIN_2"/>
    <property type="match status" value="1"/>
</dbReference>
<evidence type="ECO:0000256" key="2">
    <source>
        <dbReference type="ARBA" id="ARBA00056552"/>
    </source>
</evidence>
<dbReference type="Pfam" id="PF13688">
    <property type="entry name" value="Reprolysin_5"/>
    <property type="match status" value="1"/>
</dbReference>
<dbReference type="InterPro" id="IPR036436">
    <property type="entry name" value="Disintegrin_dom_sf"/>
</dbReference>
<dbReference type="GO" id="GO:0004222">
    <property type="term" value="F:metalloendopeptidase activity"/>
    <property type="evidence" value="ECO:0007669"/>
    <property type="project" value="InterPro"/>
</dbReference>
<dbReference type="SUPFAM" id="SSF57552">
    <property type="entry name" value="Blood coagulation inhibitor (disintegrin)"/>
    <property type="match status" value="1"/>
</dbReference>
<keyword evidence="4" id="KW-0479">Metal-binding</keyword>
<comment type="caution">
    <text evidence="4">Lacks conserved residue(s) required for the propagation of feature annotation.</text>
</comment>
<dbReference type="SMART" id="SM00050">
    <property type="entry name" value="DISIN"/>
    <property type="match status" value="1"/>
</dbReference>
<dbReference type="InterPro" id="IPR024079">
    <property type="entry name" value="MetalloPept_cat_dom_sf"/>
</dbReference>
<dbReference type="EMBL" id="MU167332">
    <property type="protein sequence ID" value="KAG0142978.1"/>
    <property type="molecule type" value="Genomic_DNA"/>
</dbReference>
<comment type="function">
    <text evidence="2">Probable zinc protease.</text>
</comment>
<evidence type="ECO:0000313" key="9">
    <source>
        <dbReference type="Proteomes" id="UP000886653"/>
    </source>
</evidence>
<feature type="signal peptide" evidence="5">
    <location>
        <begin position="1"/>
        <end position="27"/>
    </location>
</feature>
<dbReference type="OrthoDB" id="5951731at2759"/>
<dbReference type="PANTHER" id="PTHR11905">
    <property type="entry name" value="ADAM A DISINTEGRIN AND METALLOPROTEASE DOMAIN"/>
    <property type="match status" value="1"/>
</dbReference>
<dbReference type="PANTHER" id="PTHR11905:SF159">
    <property type="entry name" value="ADAM METALLOPROTEASE"/>
    <property type="match status" value="1"/>
</dbReference>
<feature type="binding site" evidence="4">
    <location>
        <position position="558"/>
    </location>
    <ligand>
        <name>Zn(2+)</name>
        <dbReference type="ChEBI" id="CHEBI:29105"/>
        <note>catalytic</note>
    </ligand>
</feature>
<evidence type="ECO:0000259" key="6">
    <source>
        <dbReference type="PROSITE" id="PS50214"/>
    </source>
</evidence>
<dbReference type="AlphaFoldDB" id="A0A9P6NBP7"/>
<keyword evidence="4" id="KW-0862">Zinc</keyword>
<dbReference type="GO" id="GO:0046872">
    <property type="term" value="F:metal ion binding"/>
    <property type="evidence" value="ECO:0007669"/>
    <property type="project" value="UniProtKB-KW"/>
</dbReference>
<dbReference type="Pfam" id="PF00200">
    <property type="entry name" value="Disintegrin"/>
    <property type="match status" value="1"/>
</dbReference>
<dbReference type="SUPFAM" id="SSF55486">
    <property type="entry name" value="Metalloproteases ('zincins'), catalytic domain"/>
    <property type="match status" value="1"/>
</dbReference>
<feature type="binding site" evidence="4">
    <location>
        <position position="552"/>
    </location>
    <ligand>
        <name>Zn(2+)</name>
        <dbReference type="ChEBI" id="CHEBI:29105"/>
        <note>catalytic</note>
    </ligand>
</feature>
<evidence type="ECO:0000256" key="5">
    <source>
        <dbReference type="SAM" id="SignalP"/>
    </source>
</evidence>
<accession>A0A9P6NBP7</accession>
<dbReference type="InterPro" id="IPR001590">
    <property type="entry name" value="Peptidase_M12B"/>
</dbReference>
<dbReference type="Proteomes" id="UP000886653">
    <property type="component" value="Unassembled WGS sequence"/>
</dbReference>
<feature type="binding site" evidence="4">
    <location>
        <position position="548"/>
    </location>
    <ligand>
        <name>Zn(2+)</name>
        <dbReference type="ChEBI" id="CHEBI:29105"/>
        <note>catalytic</note>
    </ligand>
</feature>
<dbReference type="PROSITE" id="PS50215">
    <property type="entry name" value="ADAM_MEPRO"/>
    <property type="match status" value="1"/>
</dbReference>
<feature type="active site" evidence="4">
    <location>
        <position position="549"/>
    </location>
</feature>
<protein>
    <recommendedName>
        <fullName evidence="3">Disintegrin and metalloproteinase domain-containing protein B</fullName>
    </recommendedName>
</protein>
<dbReference type="GO" id="GO:0006508">
    <property type="term" value="P:proteolysis"/>
    <property type="evidence" value="ECO:0007669"/>
    <property type="project" value="InterPro"/>
</dbReference>
<keyword evidence="1" id="KW-1015">Disulfide bond</keyword>
<dbReference type="InterPro" id="IPR001762">
    <property type="entry name" value="Disintegrin_dom"/>
</dbReference>
<feature type="domain" description="Disintegrin" evidence="6">
    <location>
        <begin position="630"/>
        <end position="717"/>
    </location>
</feature>
<feature type="domain" description="Peptidase M12B" evidence="7">
    <location>
        <begin position="392"/>
        <end position="622"/>
    </location>
</feature>
<evidence type="ECO:0000256" key="3">
    <source>
        <dbReference type="ARBA" id="ARBA00074021"/>
    </source>
</evidence>
<comment type="caution">
    <text evidence="8">The sequence shown here is derived from an EMBL/GenBank/DDBJ whole genome shotgun (WGS) entry which is preliminary data.</text>
</comment>
<organism evidence="8 9">
    <name type="scientific">Cronartium quercuum f. sp. fusiforme G11</name>
    <dbReference type="NCBI Taxonomy" id="708437"/>
    <lineage>
        <taxon>Eukaryota</taxon>
        <taxon>Fungi</taxon>
        <taxon>Dikarya</taxon>
        <taxon>Basidiomycota</taxon>
        <taxon>Pucciniomycotina</taxon>
        <taxon>Pucciniomycetes</taxon>
        <taxon>Pucciniales</taxon>
        <taxon>Coleosporiaceae</taxon>
        <taxon>Cronartium</taxon>
    </lineage>
</organism>
<dbReference type="Gene3D" id="4.10.70.10">
    <property type="entry name" value="Disintegrin domain"/>
    <property type="match status" value="1"/>
</dbReference>
<reference evidence="8" key="1">
    <citation type="submission" date="2013-11" db="EMBL/GenBank/DDBJ databases">
        <title>Genome sequence of the fusiform rust pathogen reveals effectors for host alternation and coevolution with pine.</title>
        <authorList>
            <consortium name="DOE Joint Genome Institute"/>
            <person name="Smith K."/>
            <person name="Pendleton A."/>
            <person name="Kubisiak T."/>
            <person name="Anderson C."/>
            <person name="Salamov A."/>
            <person name="Aerts A."/>
            <person name="Riley R."/>
            <person name="Clum A."/>
            <person name="Lindquist E."/>
            <person name="Ence D."/>
            <person name="Campbell M."/>
            <person name="Kronenberg Z."/>
            <person name="Feau N."/>
            <person name="Dhillon B."/>
            <person name="Hamelin R."/>
            <person name="Burleigh J."/>
            <person name="Smith J."/>
            <person name="Yandell M."/>
            <person name="Nelson C."/>
            <person name="Grigoriev I."/>
            <person name="Davis J."/>
        </authorList>
    </citation>
    <scope>NUCLEOTIDE SEQUENCE</scope>
    <source>
        <strain evidence="8">G11</strain>
    </source>
</reference>
<gene>
    <name evidence="8" type="ORF">CROQUDRAFT_206261</name>
</gene>
<name>A0A9P6NBP7_9BASI</name>
<evidence type="ECO:0000256" key="4">
    <source>
        <dbReference type="PROSITE-ProRule" id="PRU00276"/>
    </source>
</evidence>
<feature type="chain" id="PRO_5040453254" description="Disintegrin and metalloproteinase domain-containing protein B" evidence="5">
    <location>
        <begin position="28"/>
        <end position="819"/>
    </location>
</feature>
<evidence type="ECO:0000259" key="7">
    <source>
        <dbReference type="PROSITE" id="PS50215"/>
    </source>
</evidence>
<keyword evidence="9" id="KW-1185">Reference proteome</keyword>
<sequence>MSLMTTSLFICLFLVLSALHDFLHVHAHSTRSPPIQQVFQLHSANLFILPRSYPTTQDSKIHKRSLQSPPPSNLRSDDSLLLRFSIPSSPSNFSIHFSLSLRPTPNLIHPDARINYHSLDPLTGRTSIKTDPLSPDHVMAYTGWVIEETAVESWWAEEHASLLRSPDWASSSHDPRVIGWARILVHDTSKMLDVNHLNELVWEGSFEYKQQLWHVKPHDLFLRTKHSNDVIPLQMKSHARGGLVAWREVKTSQVDHNLSRNQSDSTHFAPQYPSQLPTKPSSICGHDQLTFNINPDHDVYQYQDPRPLHLSPPRSSSWITSILDIINSLFGLPSYHQNFSNQFDLGSYSYTPPSRLFKRQTMSSDISGPANKASSNFFNSIGSTVGCPVEAKVVYIGVAADCTYVSKYQSPEAARMAILNNLNSLSALYLKSFNVSLGLVELNIQSADCPAQPTMDAPWNVGCVGSSEHGLDLNQRLSVFSEWRGAKGGGDGAGLWHLMTDCPAGEEVGVAWLGQLCKTSSEQSGSGQVTSGTGVSASSPTEWTVMAHEIGHNFGAIHDCGTGCSMSDTCCPMSTSSCDSGSNYIMSPSSSSNSGTEFSACSIGNICTTIRNSLNTTCLVSPGQQKVISLKQCGNGIVEPGEDCDPGEDDSPCCDSRTCKFSQGSVCDPKNSVCCTLSCQFASPDLTCRRAVNPECDFDEKCTGHSSSCPADKFVEDNRVCGPAGAGLTCASGVCTSRDQQCVEHGVGLGLKTGCPPSATDTCEIACKDPSGQADCILLGTNFVDGTSCGNGGRCELGKCKGGKPIYENHPPIKSLLSD</sequence>
<dbReference type="Gene3D" id="3.40.390.10">
    <property type="entry name" value="Collagenase (Catalytic Domain)"/>
    <property type="match status" value="1"/>
</dbReference>
<proteinExistence type="predicted"/>
<evidence type="ECO:0000256" key="1">
    <source>
        <dbReference type="ARBA" id="ARBA00023157"/>
    </source>
</evidence>
<evidence type="ECO:0000313" key="8">
    <source>
        <dbReference type="EMBL" id="KAG0142978.1"/>
    </source>
</evidence>